<reference evidence="2" key="1">
    <citation type="journal article" date="2019" name="bioRxiv">
        <title>The Genome of the Zebra Mussel, Dreissena polymorpha: A Resource for Invasive Species Research.</title>
        <authorList>
            <person name="McCartney M.A."/>
            <person name="Auch B."/>
            <person name="Kono T."/>
            <person name="Mallez S."/>
            <person name="Zhang Y."/>
            <person name="Obille A."/>
            <person name="Becker A."/>
            <person name="Abrahante J.E."/>
            <person name="Garbe J."/>
            <person name="Badalamenti J.P."/>
            <person name="Herman A."/>
            <person name="Mangelson H."/>
            <person name="Liachko I."/>
            <person name="Sullivan S."/>
            <person name="Sone E.D."/>
            <person name="Koren S."/>
            <person name="Silverstein K.A.T."/>
            <person name="Beckman K.B."/>
            <person name="Gohl D.M."/>
        </authorList>
    </citation>
    <scope>NUCLEOTIDE SEQUENCE</scope>
    <source>
        <strain evidence="2">Duluth1</strain>
        <tissue evidence="2">Whole animal</tissue>
    </source>
</reference>
<dbReference type="EMBL" id="JAIWYP010000001">
    <property type="protein sequence ID" value="KAH3877901.1"/>
    <property type="molecule type" value="Genomic_DNA"/>
</dbReference>
<protein>
    <submittedName>
        <fullName evidence="2">Uncharacterized protein</fullName>
    </submittedName>
</protein>
<feature type="region of interest" description="Disordered" evidence="1">
    <location>
        <begin position="1"/>
        <end position="25"/>
    </location>
</feature>
<dbReference type="AlphaFoldDB" id="A0A9D4MLY5"/>
<evidence type="ECO:0000256" key="1">
    <source>
        <dbReference type="SAM" id="MobiDB-lite"/>
    </source>
</evidence>
<name>A0A9D4MLY5_DREPO</name>
<accession>A0A9D4MLY5</accession>
<proteinExistence type="predicted"/>
<reference evidence="2" key="2">
    <citation type="submission" date="2020-11" db="EMBL/GenBank/DDBJ databases">
        <authorList>
            <person name="McCartney M.A."/>
            <person name="Auch B."/>
            <person name="Kono T."/>
            <person name="Mallez S."/>
            <person name="Becker A."/>
            <person name="Gohl D.M."/>
            <person name="Silverstein K.A.T."/>
            <person name="Koren S."/>
            <person name="Bechman K.B."/>
            <person name="Herman A."/>
            <person name="Abrahante J.E."/>
            <person name="Garbe J."/>
        </authorList>
    </citation>
    <scope>NUCLEOTIDE SEQUENCE</scope>
    <source>
        <strain evidence="2">Duluth1</strain>
        <tissue evidence="2">Whole animal</tissue>
    </source>
</reference>
<dbReference type="Proteomes" id="UP000828390">
    <property type="component" value="Unassembled WGS sequence"/>
</dbReference>
<organism evidence="2 3">
    <name type="scientific">Dreissena polymorpha</name>
    <name type="common">Zebra mussel</name>
    <name type="synonym">Mytilus polymorpha</name>
    <dbReference type="NCBI Taxonomy" id="45954"/>
    <lineage>
        <taxon>Eukaryota</taxon>
        <taxon>Metazoa</taxon>
        <taxon>Spiralia</taxon>
        <taxon>Lophotrochozoa</taxon>
        <taxon>Mollusca</taxon>
        <taxon>Bivalvia</taxon>
        <taxon>Autobranchia</taxon>
        <taxon>Heteroconchia</taxon>
        <taxon>Euheterodonta</taxon>
        <taxon>Imparidentia</taxon>
        <taxon>Neoheterodontei</taxon>
        <taxon>Myida</taxon>
        <taxon>Dreissenoidea</taxon>
        <taxon>Dreissenidae</taxon>
        <taxon>Dreissena</taxon>
    </lineage>
</organism>
<evidence type="ECO:0000313" key="2">
    <source>
        <dbReference type="EMBL" id="KAH3877901.1"/>
    </source>
</evidence>
<comment type="caution">
    <text evidence="2">The sequence shown here is derived from an EMBL/GenBank/DDBJ whole genome shotgun (WGS) entry which is preliminary data.</text>
</comment>
<gene>
    <name evidence="2" type="ORF">DPMN_001781</name>
</gene>
<sequence>MQAASTKSRLPKVSNAPRKTFPRKQSSSVAVNLGYRSWTALQELLFPIEMKNSTSDTTINFFLEFKRGR</sequence>
<evidence type="ECO:0000313" key="3">
    <source>
        <dbReference type="Proteomes" id="UP000828390"/>
    </source>
</evidence>
<keyword evidence="3" id="KW-1185">Reference proteome</keyword>